<feature type="region of interest" description="Disordered" evidence="1">
    <location>
        <begin position="1"/>
        <end position="27"/>
    </location>
</feature>
<dbReference type="Pfam" id="PF19745">
    <property type="entry name" value="FUT8_N_cat"/>
    <property type="match status" value="1"/>
</dbReference>
<dbReference type="AlphaFoldDB" id="A0A9N8DLB0"/>
<organism evidence="3 4">
    <name type="scientific">Seminavis robusta</name>
    <dbReference type="NCBI Taxonomy" id="568900"/>
    <lineage>
        <taxon>Eukaryota</taxon>
        <taxon>Sar</taxon>
        <taxon>Stramenopiles</taxon>
        <taxon>Ochrophyta</taxon>
        <taxon>Bacillariophyta</taxon>
        <taxon>Bacillariophyceae</taxon>
        <taxon>Bacillariophycidae</taxon>
        <taxon>Naviculales</taxon>
        <taxon>Naviculaceae</taxon>
        <taxon>Seminavis</taxon>
    </lineage>
</organism>
<dbReference type="OrthoDB" id="2014825at2759"/>
<feature type="domain" description="Alpha-(1,6)-fucosyltransferase N- and catalytic" evidence="2">
    <location>
        <begin position="1024"/>
        <end position="1118"/>
    </location>
</feature>
<sequence length="1219" mass="141529">MALSTRKLRHKTAKKKDDPTSASRPTTPRHLYSRVTLVSCAVVLVVVSLASQTGVLSNFTIEFVEISQLVNATSGSTATSSTTPPRTVLSPLSKFDSHFCVDWETDTDAWWSAHPDWFVDVTAENVTHTCFQQIQDDPQKTKFMRLMHHEQFVVNLASNKCSSQGIYAAAPHNHPQFSIDTWTAQLEPLVQGLAWGRELQRPFQSTADCSQHPSFFLECFLLPLSSCPTNHTPNFNQIQQDHPDDIPDPITPLQQRWYWEYLVRPKSNIRRQVGRTHSNTKQSPQSKQQDCAIFLLHPTTTMQQIKELLDDKYKRDLDQKDRVLLLAHTNQQIKDMQAQRHPQWTPVPLPTTQEQQQDPQQFMIRLLTLLQQIQLHSCDVLLHFDDSTQDAFSEYIYWEMVAAQNRPPSMAGATAYSVQSILRKYRKQRPTKEPIQYYPKRITIPAPVVAGVQPQSTTATELPSNMVEWIDAQNEYRVKQDYYSVDRNSFCVPWHVNADLWWTHHRDWQHGRENDTHYCFQKVQDAEKARFFQNLYHLQFPTTSTCHDDDVSMVKMWNSGWGADMTNLANALQQAHQTNRPVQVDTSTHWHYAVTKKLVNKSHALLEACPQKNMYCYLLNMSSCTPSSTTTHDAPDFSSNNDRHRWYLEWLVRPQTWLRKRVYDYLHSQSSGAPRMQTPCSVLHVRRNDVVLHDKQARKFHPIDDYINNTRVHDNILLLTDDHYAIGEARTKYPQYRWMYFERPRFRGVGGWEHHLPSDDPVLEVVVLFATFQLVRQCDQIVLSTGKFGEYLYQEMKRGDRQVERVNIDAGMSQTEVLNEGNSKTHVVSKDYVNEKHAGLTAGGGANNIKLEPPSKKVHDFVDPFCVPWDTTEMNVDEWWTHHPMWEMGPNNATHQCFQPMADEREAKLLEELYRVQFVTGDCTNMTTKRTWSSGWGADFENIVDGFFHALKTGTPVQMGTDRWHYADNSVKKKQTDESLRIACPQRNMFCYFLPYSRCPPQDKGWEGDFLTPPAKGLEEYNWLVHYATRQQSWLRKRVSDFVQQQQANLVAPCSVLHVRRADVVFHGSHSRKYHGIEEYLEHAQQKNMTVHKNILILTDDFNAIPEAKAKFPDYNWIYIDRPRIKSANAKWEQHLASDDPVYEMVVLQSIFRLVKQCSQLIRSSSNFGEHVKWEMQSKGQAIEDLNIDHGKEAHVVWNENNTASVNVSRGYRRRRTRG</sequence>
<evidence type="ECO:0000313" key="4">
    <source>
        <dbReference type="Proteomes" id="UP001153069"/>
    </source>
</evidence>
<reference evidence="3" key="1">
    <citation type="submission" date="2020-06" db="EMBL/GenBank/DDBJ databases">
        <authorList>
            <consortium name="Plant Systems Biology data submission"/>
        </authorList>
    </citation>
    <scope>NUCLEOTIDE SEQUENCE</scope>
    <source>
        <strain evidence="3">D6</strain>
    </source>
</reference>
<dbReference type="PANTHER" id="PTHR13132:SF29">
    <property type="entry name" value="ALPHA-(1,6)-FUCOSYLTRANSFERASE"/>
    <property type="match status" value="1"/>
</dbReference>
<evidence type="ECO:0000313" key="3">
    <source>
        <dbReference type="EMBL" id="CAB9504135.1"/>
    </source>
</evidence>
<dbReference type="Proteomes" id="UP001153069">
    <property type="component" value="Unassembled WGS sequence"/>
</dbReference>
<feature type="compositionally biased region" description="Basic residues" evidence="1">
    <location>
        <begin position="1"/>
        <end position="14"/>
    </location>
</feature>
<name>A0A9N8DLB0_9STRA</name>
<comment type="caution">
    <text evidence="3">The sequence shown here is derived from an EMBL/GenBank/DDBJ whole genome shotgun (WGS) entry which is preliminary data.</text>
</comment>
<accession>A0A9N8DLB0</accession>
<dbReference type="EMBL" id="CAICTM010000186">
    <property type="protein sequence ID" value="CAB9504135.1"/>
    <property type="molecule type" value="Genomic_DNA"/>
</dbReference>
<gene>
    <name evidence="3" type="ORF">SEMRO_187_G080830.1</name>
</gene>
<proteinExistence type="predicted"/>
<protein>
    <recommendedName>
        <fullName evidence="2">Alpha-(1,6)-fucosyltransferase N- and catalytic domain-containing protein</fullName>
    </recommendedName>
</protein>
<dbReference type="GO" id="GO:0006487">
    <property type="term" value="P:protein N-linked glycosylation"/>
    <property type="evidence" value="ECO:0007669"/>
    <property type="project" value="TreeGrafter"/>
</dbReference>
<dbReference type="InterPro" id="IPR045573">
    <property type="entry name" value="Fut8_N_cat"/>
</dbReference>
<dbReference type="GO" id="GO:0046921">
    <property type="term" value="F:alpha-(1-&gt;6)-fucosyltransferase activity"/>
    <property type="evidence" value="ECO:0007669"/>
    <property type="project" value="TreeGrafter"/>
</dbReference>
<dbReference type="PANTHER" id="PTHR13132">
    <property type="entry name" value="ALPHA- 1,6 -FUCOSYLTRANSFERASE"/>
    <property type="match status" value="1"/>
</dbReference>
<evidence type="ECO:0000259" key="2">
    <source>
        <dbReference type="Pfam" id="PF19745"/>
    </source>
</evidence>
<evidence type="ECO:0000256" key="1">
    <source>
        <dbReference type="SAM" id="MobiDB-lite"/>
    </source>
</evidence>
<keyword evidence="4" id="KW-1185">Reference proteome</keyword>
<dbReference type="Gene3D" id="3.40.50.11350">
    <property type="match status" value="1"/>
</dbReference>